<feature type="compositionally biased region" description="Basic and acidic residues" evidence="1">
    <location>
        <begin position="112"/>
        <end position="124"/>
    </location>
</feature>
<reference evidence="2" key="1">
    <citation type="submission" date="2018-11" db="EMBL/GenBank/DDBJ databases">
        <authorList>
            <person name="Alioto T."/>
            <person name="Alioto T."/>
        </authorList>
    </citation>
    <scope>NUCLEOTIDE SEQUENCE</scope>
</reference>
<evidence type="ECO:0000256" key="1">
    <source>
        <dbReference type="SAM" id="MobiDB-lite"/>
    </source>
</evidence>
<dbReference type="EMBL" id="UYJE01003288">
    <property type="protein sequence ID" value="VDI18010.1"/>
    <property type="molecule type" value="Genomic_DNA"/>
</dbReference>
<name>A0A8B6DFQ4_MYTGA</name>
<gene>
    <name evidence="2" type="ORF">MGAL_10B056611</name>
</gene>
<dbReference type="AlphaFoldDB" id="A0A8B6DFQ4"/>
<feature type="region of interest" description="Disordered" evidence="1">
    <location>
        <begin position="83"/>
        <end position="179"/>
    </location>
</feature>
<comment type="caution">
    <text evidence="2">The sequence shown here is derived from an EMBL/GenBank/DDBJ whole genome shotgun (WGS) entry which is preliminary data.</text>
</comment>
<feature type="region of interest" description="Disordered" evidence="1">
    <location>
        <begin position="1"/>
        <end position="21"/>
    </location>
</feature>
<feature type="region of interest" description="Disordered" evidence="1">
    <location>
        <begin position="217"/>
        <end position="256"/>
    </location>
</feature>
<dbReference type="OrthoDB" id="6120442at2759"/>
<keyword evidence="3" id="KW-1185">Reference proteome</keyword>
<dbReference type="Proteomes" id="UP000596742">
    <property type="component" value="Unassembled WGS sequence"/>
</dbReference>
<protein>
    <submittedName>
        <fullName evidence="2">Uncharacterized protein</fullName>
    </submittedName>
</protein>
<feature type="compositionally biased region" description="Polar residues" evidence="1">
    <location>
        <begin position="229"/>
        <end position="256"/>
    </location>
</feature>
<feature type="compositionally biased region" description="Polar residues" evidence="1">
    <location>
        <begin position="134"/>
        <end position="146"/>
    </location>
</feature>
<feature type="compositionally biased region" description="Basic and acidic residues" evidence="1">
    <location>
        <begin position="168"/>
        <end position="178"/>
    </location>
</feature>
<evidence type="ECO:0000313" key="2">
    <source>
        <dbReference type="EMBL" id="VDI18010.1"/>
    </source>
</evidence>
<organism evidence="2 3">
    <name type="scientific">Mytilus galloprovincialis</name>
    <name type="common">Mediterranean mussel</name>
    <dbReference type="NCBI Taxonomy" id="29158"/>
    <lineage>
        <taxon>Eukaryota</taxon>
        <taxon>Metazoa</taxon>
        <taxon>Spiralia</taxon>
        <taxon>Lophotrochozoa</taxon>
        <taxon>Mollusca</taxon>
        <taxon>Bivalvia</taxon>
        <taxon>Autobranchia</taxon>
        <taxon>Pteriomorphia</taxon>
        <taxon>Mytilida</taxon>
        <taxon>Mytiloidea</taxon>
        <taxon>Mytilidae</taxon>
        <taxon>Mytilinae</taxon>
        <taxon>Mytilus</taxon>
    </lineage>
</organism>
<proteinExistence type="predicted"/>
<evidence type="ECO:0000313" key="3">
    <source>
        <dbReference type="Proteomes" id="UP000596742"/>
    </source>
</evidence>
<accession>A0A8B6DFQ4</accession>
<sequence>MHFSNSDVDMDLNDQSRGSAYNSPLSQFLRHSREVVEDMEQPLDLSQRESAMEKKVLNIDMEEPICQYTNCSCPLKHILSLDSNDSQNNAGFRPRCETVSSGEYPRGQFQKRLQEQSDSVQDHFHPKRRKIEQYKQNISRSSSDTNLYGYGGPTDPFRSFTNYSGEDMSQRKSPEHKYQPYWKSSQTYTATNTYPSSDLIDTTPSSDVKVIPKHAERLPKKRSHARNLSYDNSFLQHSGNDIKSSRTPSPQSMSNDAEMSQAVVIEDVKPPMDHIILPELPSGPKVHGEELRASILKELRAEKDDEDVDEFRKRFFGSLFSRAKSSTHKGKSSALDILISDKCKDDMDFRPRNSHIDQILRGEKQGKLCLMDIVELQVEIGLA</sequence>